<comment type="caution">
    <text evidence="1">The sequence shown here is derived from an EMBL/GenBank/DDBJ whole genome shotgun (WGS) entry which is preliminary data.</text>
</comment>
<proteinExistence type="predicted"/>
<evidence type="ECO:0000313" key="2">
    <source>
        <dbReference type="Proteomes" id="UP001363010"/>
    </source>
</evidence>
<sequence>MNEFGNLHKMNCGSNESNYAGHIWDKPDKNGMGAMACIVVPWFADLYDEGKGRDWRGLAYWIHNHLPYSTLPFFPKLCAFNIGWHEKPRRSITGYMGTRIDLPSGSPPHASYASWYVGFPELKRNAQG</sequence>
<gene>
    <name evidence="1" type="ORF">WKW80_34840</name>
</gene>
<name>A0ABU8WAP5_9BURK</name>
<reference evidence="1 2" key="1">
    <citation type="submission" date="2024-03" db="EMBL/GenBank/DDBJ databases">
        <title>Novel species of the genus Variovorax.</title>
        <authorList>
            <person name="Liu Q."/>
            <person name="Xin Y.-H."/>
        </authorList>
    </citation>
    <scope>NUCLEOTIDE SEQUENCE [LARGE SCALE GENOMIC DNA]</scope>
    <source>
        <strain evidence="1 2">KACC 18501</strain>
    </source>
</reference>
<dbReference type="EMBL" id="JBBKZV010000051">
    <property type="protein sequence ID" value="MEJ8827110.1"/>
    <property type="molecule type" value="Genomic_DNA"/>
</dbReference>
<keyword evidence="2" id="KW-1185">Reference proteome</keyword>
<organism evidence="1 2">
    <name type="scientific">Variovorax humicola</name>
    <dbReference type="NCBI Taxonomy" id="1769758"/>
    <lineage>
        <taxon>Bacteria</taxon>
        <taxon>Pseudomonadati</taxon>
        <taxon>Pseudomonadota</taxon>
        <taxon>Betaproteobacteria</taxon>
        <taxon>Burkholderiales</taxon>
        <taxon>Comamonadaceae</taxon>
        <taxon>Variovorax</taxon>
    </lineage>
</organism>
<evidence type="ECO:0000313" key="1">
    <source>
        <dbReference type="EMBL" id="MEJ8827110.1"/>
    </source>
</evidence>
<dbReference type="Proteomes" id="UP001363010">
    <property type="component" value="Unassembled WGS sequence"/>
</dbReference>
<accession>A0ABU8WAP5</accession>
<protein>
    <submittedName>
        <fullName evidence="1">Uncharacterized protein</fullName>
    </submittedName>
</protein>
<dbReference type="RefSeq" id="WP_340368140.1">
    <property type="nucleotide sequence ID" value="NZ_JBBKZV010000051.1"/>
</dbReference>